<accession>A0AB37NIA3</accession>
<name>A0AB37NIA3_LISMN</name>
<evidence type="ECO:0000259" key="2">
    <source>
        <dbReference type="Pfam" id="PF04740"/>
    </source>
</evidence>
<evidence type="ECO:0000313" key="4">
    <source>
        <dbReference type="Proteomes" id="UP000272537"/>
    </source>
</evidence>
<dbReference type="AlphaFoldDB" id="A0AB37NIA3"/>
<comment type="caution">
    <text evidence="3">The sequence shown here is derived from an EMBL/GenBank/DDBJ whole genome shotgun (WGS) entry which is preliminary data.</text>
</comment>
<dbReference type="Pfam" id="PF04740">
    <property type="entry name" value="LXG"/>
    <property type="match status" value="1"/>
</dbReference>
<dbReference type="InterPro" id="IPR006829">
    <property type="entry name" value="LXG_dom"/>
</dbReference>
<evidence type="ECO:0000256" key="1">
    <source>
        <dbReference type="ARBA" id="ARBA00034117"/>
    </source>
</evidence>
<gene>
    <name evidence="3" type="ORF">DYZ80_00839</name>
</gene>
<comment type="similarity">
    <text evidence="1">In the N-terminal section; belongs to the LXG family.</text>
</comment>
<reference evidence="3 4" key="1">
    <citation type="journal article" date="2018" name="BMC Genomics">
        <title>Genes significantly associated with lineage II food isolates of Listeria monocytogenes.</title>
        <authorList>
            <person name="Pirone-Davies C."/>
            <person name="Chen Y."/>
            <person name="Pightling A."/>
            <person name="Ryan G."/>
            <person name="Wang Y."/>
            <person name="Yao K."/>
            <person name="Hoffmann M."/>
            <person name="Allard M.W."/>
        </authorList>
    </citation>
    <scope>NUCLEOTIDE SEQUENCE [LARGE SCALE GENOMIC DNA]</scope>
    <source>
        <strain evidence="3 4">PNUSAL000550</strain>
    </source>
</reference>
<protein>
    <recommendedName>
        <fullName evidence="2">LXG domain-containing protein</fullName>
    </recommendedName>
</protein>
<feature type="domain" description="LXG" evidence="2">
    <location>
        <begin position="3"/>
        <end position="52"/>
    </location>
</feature>
<sequence length="56" mass="6170">MSRIDIGEIQTFAHQLHTANEAGRKSIKDIKKAVKNYTEDGSLKGKAIDASKITIK</sequence>
<organism evidence="3 4">
    <name type="scientific">Listeria monocytogenes</name>
    <dbReference type="NCBI Taxonomy" id="1639"/>
    <lineage>
        <taxon>Bacteria</taxon>
        <taxon>Bacillati</taxon>
        <taxon>Bacillota</taxon>
        <taxon>Bacilli</taxon>
        <taxon>Bacillales</taxon>
        <taxon>Listeriaceae</taxon>
        <taxon>Listeria</taxon>
    </lineage>
</organism>
<dbReference type="Proteomes" id="UP000272537">
    <property type="component" value="Unassembled WGS sequence"/>
</dbReference>
<proteinExistence type="inferred from homology"/>
<evidence type="ECO:0000313" key="3">
    <source>
        <dbReference type="EMBL" id="RKA09197.1"/>
    </source>
</evidence>
<dbReference type="EMBL" id="QXLS01000002">
    <property type="protein sequence ID" value="RKA09197.1"/>
    <property type="molecule type" value="Genomic_DNA"/>
</dbReference>